<dbReference type="PANTHER" id="PTHR12110">
    <property type="entry name" value="HYDROXYPYRUVATE ISOMERASE"/>
    <property type="match status" value="1"/>
</dbReference>
<organism evidence="2 3">
    <name type="scientific">Singulisphaera acidiphila (strain ATCC BAA-1392 / DSM 18658 / VKM B-2454 / MOB10)</name>
    <dbReference type="NCBI Taxonomy" id="886293"/>
    <lineage>
        <taxon>Bacteria</taxon>
        <taxon>Pseudomonadati</taxon>
        <taxon>Planctomycetota</taxon>
        <taxon>Planctomycetia</taxon>
        <taxon>Isosphaerales</taxon>
        <taxon>Isosphaeraceae</taxon>
        <taxon>Singulisphaera</taxon>
    </lineage>
</organism>
<dbReference type="RefSeq" id="WP_015247160.1">
    <property type="nucleotide sequence ID" value="NC_019892.1"/>
</dbReference>
<evidence type="ECO:0000313" key="2">
    <source>
        <dbReference type="EMBL" id="AGA28021.1"/>
    </source>
</evidence>
<dbReference type="InterPro" id="IPR036237">
    <property type="entry name" value="Xyl_isomerase-like_sf"/>
</dbReference>
<dbReference type="STRING" id="886293.Sinac_3788"/>
<dbReference type="Pfam" id="PF01261">
    <property type="entry name" value="AP_endonuc_2"/>
    <property type="match status" value="1"/>
</dbReference>
<reference evidence="2 3" key="1">
    <citation type="submission" date="2012-02" db="EMBL/GenBank/DDBJ databases">
        <title>Complete sequence of chromosome of Singulisphaera acidiphila DSM 18658.</title>
        <authorList>
            <consortium name="US DOE Joint Genome Institute (JGI-PGF)"/>
            <person name="Lucas S."/>
            <person name="Copeland A."/>
            <person name="Lapidus A."/>
            <person name="Glavina del Rio T."/>
            <person name="Dalin E."/>
            <person name="Tice H."/>
            <person name="Bruce D."/>
            <person name="Goodwin L."/>
            <person name="Pitluck S."/>
            <person name="Peters L."/>
            <person name="Ovchinnikova G."/>
            <person name="Chertkov O."/>
            <person name="Kyrpides N."/>
            <person name="Mavromatis K."/>
            <person name="Ivanova N."/>
            <person name="Brettin T."/>
            <person name="Detter J.C."/>
            <person name="Han C."/>
            <person name="Larimer F."/>
            <person name="Land M."/>
            <person name="Hauser L."/>
            <person name="Markowitz V."/>
            <person name="Cheng J.-F."/>
            <person name="Hugenholtz P."/>
            <person name="Woyke T."/>
            <person name="Wu D."/>
            <person name="Tindall B."/>
            <person name="Pomrenke H."/>
            <person name="Brambilla E."/>
            <person name="Klenk H.-P."/>
            <person name="Eisen J.A."/>
        </authorList>
    </citation>
    <scope>NUCLEOTIDE SEQUENCE [LARGE SCALE GENOMIC DNA]</scope>
    <source>
        <strain evidence="3">ATCC BAA-1392 / DSM 18658 / VKM B-2454 / MOB10</strain>
    </source>
</reference>
<protein>
    <submittedName>
        <fullName evidence="2">Sugar phosphate isomerase/epimerase</fullName>
    </submittedName>
</protein>
<dbReference type="eggNOG" id="COG1082">
    <property type="taxonomic scope" value="Bacteria"/>
</dbReference>
<sequence>MSRPWKKGIVIRAFADSGDFLAGTAFLRTMEDYSRVFRRAKQAGFEAVQPYLELEGGLLHLGTEPAQVREIASRAAAEGIDLPSLEIAPLQYSFTSDDPATRARGVDVVRRALAIAGELGARGILVIPGYVGKPWDPKTDQVDYEQAWDRTLAALRTLAPQAEAAGVTLLVEPIWNMFLLSPLEMRRLVDEVGSPRCGVLLDTGNVTLFGFAEQWMRILGPRVKEIHLKDFRRQVGTIHGFVPLLAGDVDWVALARAAEAAGFDGCWIAEQFPTERHGESVLDLTSAAMDRILGRLEPDGVNPK</sequence>
<accession>L0DH78</accession>
<dbReference type="Gene3D" id="3.20.20.150">
    <property type="entry name" value="Divalent-metal-dependent TIM barrel enzymes"/>
    <property type="match status" value="1"/>
</dbReference>
<dbReference type="HOGENOM" id="CLU_073260_0_0_0"/>
<dbReference type="Proteomes" id="UP000010798">
    <property type="component" value="Chromosome"/>
</dbReference>
<evidence type="ECO:0000259" key="1">
    <source>
        <dbReference type="Pfam" id="PF01261"/>
    </source>
</evidence>
<dbReference type="InterPro" id="IPR013022">
    <property type="entry name" value="Xyl_isomerase-like_TIM-brl"/>
</dbReference>
<dbReference type="SUPFAM" id="SSF51658">
    <property type="entry name" value="Xylose isomerase-like"/>
    <property type="match status" value="1"/>
</dbReference>
<evidence type="ECO:0000313" key="3">
    <source>
        <dbReference type="Proteomes" id="UP000010798"/>
    </source>
</evidence>
<dbReference type="KEGG" id="saci:Sinac_3788"/>
<keyword evidence="3" id="KW-1185">Reference proteome</keyword>
<proteinExistence type="predicted"/>
<dbReference type="PANTHER" id="PTHR12110:SF41">
    <property type="entry name" value="INOSOSE DEHYDRATASE"/>
    <property type="match status" value="1"/>
</dbReference>
<keyword evidence="2" id="KW-0413">Isomerase</keyword>
<dbReference type="AlphaFoldDB" id="L0DH78"/>
<name>L0DH78_SINAD</name>
<feature type="domain" description="Xylose isomerase-like TIM barrel" evidence="1">
    <location>
        <begin position="37"/>
        <end position="276"/>
    </location>
</feature>
<dbReference type="EMBL" id="CP003364">
    <property type="protein sequence ID" value="AGA28021.1"/>
    <property type="molecule type" value="Genomic_DNA"/>
</dbReference>
<dbReference type="InterPro" id="IPR050312">
    <property type="entry name" value="IolE/XylAMocC-like"/>
</dbReference>
<dbReference type="OrthoDB" id="9782669at2"/>
<dbReference type="GO" id="GO:0016853">
    <property type="term" value="F:isomerase activity"/>
    <property type="evidence" value="ECO:0007669"/>
    <property type="project" value="UniProtKB-KW"/>
</dbReference>
<gene>
    <name evidence="2" type="ordered locus">Sinac_3788</name>
</gene>